<dbReference type="GO" id="GO:0015421">
    <property type="term" value="F:ABC-type oligopeptide transporter activity"/>
    <property type="evidence" value="ECO:0007669"/>
    <property type="project" value="TreeGrafter"/>
</dbReference>
<dbReference type="GO" id="GO:0005524">
    <property type="term" value="F:ATP binding"/>
    <property type="evidence" value="ECO:0007669"/>
    <property type="project" value="InterPro"/>
</dbReference>
<name>A0AAV5SGQ2_9BILA</name>
<dbReference type="PANTHER" id="PTHR43394">
    <property type="entry name" value="ATP-DEPENDENT PERMEASE MDL1, MITOCHONDRIAL"/>
    <property type="match status" value="1"/>
</dbReference>
<dbReference type="Proteomes" id="UP001432027">
    <property type="component" value="Unassembled WGS sequence"/>
</dbReference>
<keyword evidence="2" id="KW-0677">Repeat</keyword>
<feature type="domain" description="ABC transporter" evidence="3">
    <location>
        <begin position="2"/>
        <end position="89"/>
    </location>
</feature>
<evidence type="ECO:0000313" key="5">
    <source>
        <dbReference type="Proteomes" id="UP001432027"/>
    </source>
</evidence>
<sequence length="161" mass="17742">MGLVPQEPVLYDFSIRENIAFGYEGTEEEIEEAAKTANAHDFICGLDDGYATNCGEGGVKLSGGQKQRIAIARALVRNPSVLIMDEATSALDNQSERVVQEAMQRCGVNRTVIVIAHRLSTIEKADRIAVIDKGRVVQLGSHRELMMDEEGLYYSLVRAKE</sequence>
<evidence type="ECO:0000259" key="3">
    <source>
        <dbReference type="Pfam" id="PF00005"/>
    </source>
</evidence>
<dbReference type="GO" id="GO:0005743">
    <property type="term" value="C:mitochondrial inner membrane"/>
    <property type="evidence" value="ECO:0007669"/>
    <property type="project" value="TreeGrafter"/>
</dbReference>
<evidence type="ECO:0000256" key="2">
    <source>
        <dbReference type="ARBA" id="ARBA00022737"/>
    </source>
</evidence>
<dbReference type="InterPro" id="IPR039421">
    <property type="entry name" value="Type_1_exporter"/>
</dbReference>
<gene>
    <name evidence="4" type="ORF">PENTCL1PPCAC_4717</name>
</gene>
<dbReference type="InterPro" id="IPR027417">
    <property type="entry name" value="P-loop_NTPase"/>
</dbReference>
<dbReference type="GO" id="GO:0016887">
    <property type="term" value="F:ATP hydrolysis activity"/>
    <property type="evidence" value="ECO:0007669"/>
    <property type="project" value="InterPro"/>
</dbReference>
<evidence type="ECO:0000313" key="4">
    <source>
        <dbReference type="EMBL" id="GMS82542.1"/>
    </source>
</evidence>
<proteinExistence type="predicted"/>
<reference evidence="4" key="1">
    <citation type="submission" date="2023-10" db="EMBL/GenBank/DDBJ databases">
        <title>Genome assembly of Pristionchus species.</title>
        <authorList>
            <person name="Yoshida K."/>
            <person name="Sommer R.J."/>
        </authorList>
    </citation>
    <scope>NUCLEOTIDE SEQUENCE</scope>
    <source>
        <strain evidence="4">RS0144</strain>
    </source>
</reference>
<dbReference type="InterPro" id="IPR003439">
    <property type="entry name" value="ABC_transporter-like_ATP-bd"/>
</dbReference>
<dbReference type="EMBL" id="BTSX01000002">
    <property type="protein sequence ID" value="GMS82542.1"/>
    <property type="molecule type" value="Genomic_DNA"/>
</dbReference>
<dbReference type="PANTHER" id="PTHR43394:SF11">
    <property type="entry name" value="ATP-BINDING CASSETTE TRANSPORTER"/>
    <property type="match status" value="1"/>
</dbReference>
<protein>
    <recommendedName>
        <fullName evidence="3">ABC transporter domain-containing protein</fullName>
    </recommendedName>
</protein>
<dbReference type="AlphaFoldDB" id="A0AAV5SGQ2"/>
<dbReference type="SUPFAM" id="SSF52540">
    <property type="entry name" value="P-loop containing nucleoside triphosphate hydrolases"/>
    <property type="match status" value="1"/>
</dbReference>
<feature type="non-terminal residue" evidence="4">
    <location>
        <position position="161"/>
    </location>
</feature>
<dbReference type="Gene3D" id="3.40.50.300">
    <property type="entry name" value="P-loop containing nucleotide triphosphate hydrolases"/>
    <property type="match status" value="1"/>
</dbReference>
<organism evidence="4 5">
    <name type="scientific">Pristionchus entomophagus</name>
    <dbReference type="NCBI Taxonomy" id="358040"/>
    <lineage>
        <taxon>Eukaryota</taxon>
        <taxon>Metazoa</taxon>
        <taxon>Ecdysozoa</taxon>
        <taxon>Nematoda</taxon>
        <taxon>Chromadorea</taxon>
        <taxon>Rhabditida</taxon>
        <taxon>Rhabditina</taxon>
        <taxon>Diplogasteromorpha</taxon>
        <taxon>Diplogasteroidea</taxon>
        <taxon>Neodiplogasteridae</taxon>
        <taxon>Pristionchus</taxon>
    </lineage>
</organism>
<dbReference type="Pfam" id="PF00005">
    <property type="entry name" value="ABC_tran"/>
    <property type="match status" value="1"/>
</dbReference>
<keyword evidence="5" id="KW-1185">Reference proteome</keyword>
<comment type="caution">
    <text evidence="4">The sequence shown here is derived from an EMBL/GenBank/DDBJ whole genome shotgun (WGS) entry which is preliminary data.</text>
</comment>
<keyword evidence="1" id="KW-0813">Transport</keyword>
<dbReference type="PROSITE" id="PS00211">
    <property type="entry name" value="ABC_TRANSPORTER_1"/>
    <property type="match status" value="1"/>
</dbReference>
<dbReference type="GO" id="GO:0090374">
    <property type="term" value="P:oligopeptide export from mitochondrion"/>
    <property type="evidence" value="ECO:0007669"/>
    <property type="project" value="TreeGrafter"/>
</dbReference>
<evidence type="ECO:0000256" key="1">
    <source>
        <dbReference type="ARBA" id="ARBA00022448"/>
    </source>
</evidence>
<dbReference type="InterPro" id="IPR017871">
    <property type="entry name" value="ABC_transporter-like_CS"/>
</dbReference>
<accession>A0AAV5SGQ2</accession>